<evidence type="ECO:0008006" key="3">
    <source>
        <dbReference type="Google" id="ProtNLM"/>
    </source>
</evidence>
<accession>A0A4R1PPZ5</accession>
<protein>
    <recommendedName>
        <fullName evidence="3">Ribbon-helix-helix protein, CopG family</fullName>
    </recommendedName>
</protein>
<sequence length="76" mass="8469">MPQMTLTLSDEINDFLSSFARRNGITKAEAMRRALALLAIADREKQKGLSIGLVRENEEHELAAVGRVTGIFNEPR</sequence>
<dbReference type="RefSeq" id="WP_131301702.1">
    <property type="nucleotide sequence ID" value="NZ_JBHLST010000009.1"/>
</dbReference>
<gene>
    <name evidence="1" type="ORF">EV691_106156</name>
</gene>
<organism evidence="1 2">
    <name type="scientific">Azotobacter chroococcum</name>
    <dbReference type="NCBI Taxonomy" id="353"/>
    <lineage>
        <taxon>Bacteria</taxon>
        <taxon>Pseudomonadati</taxon>
        <taxon>Pseudomonadota</taxon>
        <taxon>Gammaproteobacteria</taxon>
        <taxon>Pseudomonadales</taxon>
        <taxon>Pseudomonadaceae</taxon>
        <taxon>Azotobacter</taxon>
    </lineage>
</organism>
<dbReference type="CDD" id="cd21631">
    <property type="entry name" value="RHH_CopG_NikR-like"/>
    <property type="match status" value="1"/>
</dbReference>
<reference evidence="1 2" key="1">
    <citation type="submission" date="2019-03" db="EMBL/GenBank/DDBJ databases">
        <title>Genomic Encyclopedia of Type Strains, Phase IV (KMG-IV): sequencing the most valuable type-strain genomes for metagenomic binning, comparative biology and taxonomic classification.</title>
        <authorList>
            <person name="Goeker M."/>
        </authorList>
    </citation>
    <scope>NUCLEOTIDE SEQUENCE [LARGE SCALE GENOMIC DNA]</scope>
    <source>
        <strain evidence="1 2">DSM 2286</strain>
    </source>
</reference>
<dbReference type="EMBL" id="SMMU01000006">
    <property type="protein sequence ID" value="TCL32896.1"/>
    <property type="molecule type" value="Genomic_DNA"/>
</dbReference>
<evidence type="ECO:0000313" key="1">
    <source>
        <dbReference type="EMBL" id="TCL32896.1"/>
    </source>
</evidence>
<evidence type="ECO:0000313" key="2">
    <source>
        <dbReference type="Proteomes" id="UP000295169"/>
    </source>
</evidence>
<name>A0A4R1PPZ5_9GAMM</name>
<dbReference type="AlphaFoldDB" id="A0A4R1PPZ5"/>
<proteinExistence type="predicted"/>
<dbReference type="Proteomes" id="UP000295169">
    <property type="component" value="Unassembled WGS sequence"/>
</dbReference>
<comment type="caution">
    <text evidence="1">The sequence shown here is derived from an EMBL/GenBank/DDBJ whole genome shotgun (WGS) entry which is preliminary data.</text>
</comment>